<dbReference type="Proteomes" id="UP000256512">
    <property type="component" value="Unassembled WGS sequence"/>
</dbReference>
<evidence type="ECO:0000313" key="2">
    <source>
        <dbReference type="Proteomes" id="UP000256512"/>
    </source>
</evidence>
<name>A0A3D9BTW1_9FLAO</name>
<gene>
    <name evidence="1" type="ORF">DRF62_01925</name>
</gene>
<sequence length="130" mass="15847">MEVFSIITSDKNILKKFEEFIFNYSKLKFDFKDESTVYFKNLIDNKNEIYYHFIPVDFEEILINYSKLEIDYLQKKIGNILYIIDLQYRDEEFLKQMLNDFKFYINKDSFINIGEIILYSHPFKGIVTEI</sequence>
<keyword evidence="2" id="KW-1185">Reference proteome</keyword>
<evidence type="ECO:0000313" key="1">
    <source>
        <dbReference type="EMBL" id="REC56937.1"/>
    </source>
</evidence>
<comment type="caution">
    <text evidence="1">The sequence shown here is derived from an EMBL/GenBank/DDBJ whole genome shotgun (WGS) entry which is preliminary data.</text>
</comment>
<reference evidence="1 2" key="1">
    <citation type="journal article" date="2006" name="Int. J. Syst. Evol. Microbiol.">
        <title>Chryseobacterium piscium sp. nov., isolated from fish of the South Atlantic Ocean off South Africa.</title>
        <authorList>
            <person name="de Beer H."/>
            <person name="Hugo C.J."/>
            <person name="Jooste P.J."/>
            <person name="Vancanneyt M."/>
            <person name="Coenye T."/>
            <person name="Vandamme P."/>
        </authorList>
    </citation>
    <scope>NUCLEOTIDE SEQUENCE [LARGE SCALE GENOMIC DNA]</scope>
    <source>
        <strain evidence="1 2">CCUG 51923</strain>
    </source>
</reference>
<organism evidence="1 2">
    <name type="scientific">Chryseobacterium piscium</name>
    <dbReference type="NCBI Taxonomy" id="333702"/>
    <lineage>
        <taxon>Bacteria</taxon>
        <taxon>Pseudomonadati</taxon>
        <taxon>Bacteroidota</taxon>
        <taxon>Flavobacteriia</taxon>
        <taxon>Flavobacteriales</taxon>
        <taxon>Weeksellaceae</taxon>
        <taxon>Chryseobacterium group</taxon>
        <taxon>Chryseobacterium</taxon>
    </lineage>
</organism>
<dbReference type="AlphaFoldDB" id="A0A3D9BTW1"/>
<dbReference type="RefSeq" id="WP_115948837.1">
    <property type="nucleotide sequence ID" value="NZ_QNVS01000003.1"/>
</dbReference>
<proteinExistence type="predicted"/>
<dbReference type="EMBL" id="QNVS01000003">
    <property type="protein sequence ID" value="REC56937.1"/>
    <property type="molecule type" value="Genomic_DNA"/>
</dbReference>
<protein>
    <submittedName>
        <fullName evidence="1">Uncharacterized protein</fullName>
    </submittedName>
</protein>
<accession>A0A3D9BTW1</accession>